<keyword evidence="2" id="KW-1185">Reference proteome</keyword>
<dbReference type="Proteomes" id="UP001152320">
    <property type="component" value="Chromosome 7"/>
</dbReference>
<evidence type="ECO:0000313" key="2">
    <source>
        <dbReference type="Proteomes" id="UP001152320"/>
    </source>
</evidence>
<gene>
    <name evidence="1" type="ORF">HOLleu_15548</name>
</gene>
<dbReference type="AlphaFoldDB" id="A0A9Q1HA86"/>
<evidence type="ECO:0000313" key="1">
    <source>
        <dbReference type="EMBL" id="KAJ8038203.1"/>
    </source>
</evidence>
<proteinExistence type="predicted"/>
<dbReference type="EMBL" id="JAIZAY010000007">
    <property type="protein sequence ID" value="KAJ8038203.1"/>
    <property type="molecule type" value="Genomic_DNA"/>
</dbReference>
<reference evidence="1" key="1">
    <citation type="submission" date="2021-10" db="EMBL/GenBank/DDBJ databases">
        <title>Tropical sea cucumber genome reveals ecological adaptation and Cuvierian tubules defense mechanism.</title>
        <authorList>
            <person name="Chen T."/>
        </authorList>
    </citation>
    <scope>NUCLEOTIDE SEQUENCE</scope>
    <source>
        <strain evidence="1">Nanhai2018</strain>
        <tissue evidence="1">Muscle</tissue>
    </source>
</reference>
<organism evidence="1 2">
    <name type="scientific">Holothuria leucospilota</name>
    <name type="common">Black long sea cucumber</name>
    <name type="synonym">Mertensiothuria leucospilota</name>
    <dbReference type="NCBI Taxonomy" id="206669"/>
    <lineage>
        <taxon>Eukaryota</taxon>
        <taxon>Metazoa</taxon>
        <taxon>Echinodermata</taxon>
        <taxon>Eleutherozoa</taxon>
        <taxon>Echinozoa</taxon>
        <taxon>Holothuroidea</taxon>
        <taxon>Aspidochirotacea</taxon>
        <taxon>Aspidochirotida</taxon>
        <taxon>Holothuriidae</taxon>
        <taxon>Holothuria</taxon>
    </lineage>
</organism>
<comment type="caution">
    <text evidence="1">The sequence shown here is derived from an EMBL/GenBank/DDBJ whole genome shotgun (WGS) entry which is preliminary data.</text>
</comment>
<protein>
    <submittedName>
        <fullName evidence="1">Uncharacterized protein</fullName>
    </submittedName>
</protein>
<sequence>MRGEATPRILRDNLSHIARERERESTSIAEASRLPLAGKLRGRAPRCMRRLVGWRRSGHGRSALSSIYTSSHLISVDARIAGRSLRYCVLSESLWGPCLPRPPQVAPQCSVEIHCSVLYLVSLCSPFPTGVCTSVDSSRGSGLSNVYRQVRLLGVGPAVTRNRTVWRCSKGEQAMIRRGFAAVQPGVPSGEAGRASTASWFNFFSTECSLPVDDGQESLLFSPRSVPTSLAGTVRRSPRRLLADGFVRASPATIRWVFFFSRRVCVCVLTSIVFDALGVFGLRK</sequence>
<name>A0A9Q1HA86_HOLLE</name>
<accession>A0A9Q1HA86</accession>